<comment type="caution">
    <text evidence="2">The sequence shown here is derived from an EMBL/GenBank/DDBJ whole genome shotgun (WGS) entry which is preliminary data.</text>
</comment>
<dbReference type="Proteomes" id="UP001152484">
    <property type="component" value="Unassembled WGS sequence"/>
</dbReference>
<dbReference type="EMBL" id="CAMAPE010000035">
    <property type="protein sequence ID" value="CAH9097367.1"/>
    <property type="molecule type" value="Genomic_DNA"/>
</dbReference>
<evidence type="ECO:0000259" key="1">
    <source>
        <dbReference type="Pfam" id="PF13976"/>
    </source>
</evidence>
<accession>A0A9P0ZEQ2</accession>
<protein>
    <recommendedName>
        <fullName evidence="1">GAG-pre-integrase domain-containing protein</fullName>
    </recommendedName>
</protein>
<evidence type="ECO:0000313" key="2">
    <source>
        <dbReference type="EMBL" id="CAH9097377.1"/>
    </source>
</evidence>
<gene>
    <name evidence="2" type="ORF">CEURO_LOCUS13815</name>
</gene>
<reference evidence="2" key="1">
    <citation type="submission" date="2022-07" db="EMBL/GenBank/DDBJ databases">
        <authorList>
            <person name="Macas J."/>
            <person name="Novak P."/>
            <person name="Neumann P."/>
        </authorList>
    </citation>
    <scope>NUCLEOTIDE SEQUENCE</scope>
</reference>
<keyword evidence="3" id="KW-1185">Reference proteome</keyword>
<proteinExistence type="predicted"/>
<dbReference type="Pfam" id="PF13976">
    <property type="entry name" value="gag_pre-integrs"/>
    <property type="match status" value="1"/>
</dbReference>
<dbReference type="EMBL" id="CAMAPE010000035">
    <property type="protein sequence ID" value="CAH9097377.1"/>
    <property type="molecule type" value="Genomic_DNA"/>
</dbReference>
<evidence type="ECO:0000313" key="3">
    <source>
        <dbReference type="Proteomes" id="UP001152484"/>
    </source>
</evidence>
<dbReference type="InterPro" id="IPR025724">
    <property type="entry name" value="GAG-pre-integrase_dom"/>
</dbReference>
<sequence length="228" mass="24906">MPVSATNNPSRAPFLHRRLLPLIRQGVLRHLLLRLVTSSSRQLAVAVVEGVAAAFEGATKEEISSRTCMPRLPFMAATARHSSSSHNPAGGPNSRMSGDRDLHLLRIVLVQFLHLLCVRSVILQVIRLLRVHLVLFKLKLLPWLSLPETLSGKVLLQASSNGSVYPISFTHPSPVALISHVALGPVWHRRLGHCGRSSILDKLKKSGTISSTSSFSLDCISCRLGKSQ</sequence>
<organism evidence="2 3">
    <name type="scientific">Cuscuta europaea</name>
    <name type="common">European dodder</name>
    <dbReference type="NCBI Taxonomy" id="41803"/>
    <lineage>
        <taxon>Eukaryota</taxon>
        <taxon>Viridiplantae</taxon>
        <taxon>Streptophyta</taxon>
        <taxon>Embryophyta</taxon>
        <taxon>Tracheophyta</taxon>
        <taxon>Spermatophyta</taxon>
        <taxon>Magnoliopsida</taxon>
        <taxon>eudicotyledons</taxon>
        <taxon>Gunneridae</taxon>
        <taxon>Pentapetalae</taxon>
        <taxon>asterids</taxon>
        <taxon>lamiids</taxon>
        <taxon>Solanales</taxon>
        <taxon>Convolvulaceae</taxon>
        <taxon>Cuscuteae</taxon>
        <taxon>Cuscuta</taxon>
        <taxon>Cuscuta subgen. Cuscuta</taxon>
    </lineage>
</organism>
<name>A0A9P0ZEQ2_CUSEU</name>
<dbReference type="EMBL" id="CAMAPE010000035">
    <property type="protein sequence ID" value="CAH9097371.1"/>
    <property type="molecule type" value="Genomic_DNA"/>
</dbReference>
<feature type="domain" description="GAG-pre-integrase" evidence="1">
    <location>
        <begin position="165"/>
        <end position="227"/>
    </location>
</feature>
<dbReference type="AlphaFoldDB" id="A0A9P0ZEQ2"/>